<dbReference type="Pfam" id="PF09384">
    <property type="entry name" value="UTP15_C"/>
    <property type="match status" value="1"/>
</dbReference>
<feature type="repeat" description="WD" evidence="6">
    <location>
        <begin position="117"/>
        <end position="152"/>
    </location>
</feature>
<evidence type="ECO:0000256" key="6">
    <source>
        <dbReference type="PROSITE-ProRule" id="PRU00221"/>
    </source>
</evidence>
<evidence type="ECO:0000256" key="4">
    <source>
        <dbReference type="ARBA" id="ARBA00022737"/>
    </source>
</evidence>
<dbReference type="Proteomes" id="UP000245609">
    <property type="component" value="Unassembled WGS sequence"/>
</dbReference>
<keyword evidence="2" id="KW-0698">rRNA processing</keyword>
<dbReference type="GO" id="GO:0005730">
    <property type="term" value="C:nucleolus"/>
    <property type="evidence" value="ECO:0007669"/>
    <property type="project" value="UniProtKB-SubCell"/>
</dbReference>
<dbReference type="PANTHER" id="PTHR19924">
    <property type="entry name" value="UTP15 U3 SMALL NUCLEOLAR RNA-ASSOCIATED PROTEIN 15 FAMILY MEMBER"/>
    <property type="match status" value="1"/>
</dbReference>
<dbReference type="InterPro" id="IPR015943">
    <property type="entry name" value="WD40/YVTN_repeat-like_dom_sf"/>
</dbReference>
<keyword evidence="9" id="KW-1185">Reference proteome</keyword>
<dbReference type="AlphaFoldDB" id="A0A2T9Y694"/>
<gene>
    <name evidence="8" type="ORF">BB560_006431</name>
</gene>
<dbReference type="CDD" id="cd00200">
    <property type="entry name" value="WD40"/>
    <property type="match status" value="1"/>
</dbReference>
<evidence type="ECO:0000259" key="7">
    <source>
        <dbReference type="Pfam" id="PF09384"/>
    </source>
</evidence>
<evidence type="ECO:0000256" key="1">
    <source>
        <dbReference type="ARBA" id="ARBA00004604"/>
    </source>
</evidence>
<dbReference type="InterPro" id="IPR001680">
    <property type="entry name" value="WD40_rpt"/>
</dbReference>
<dbReference type="PROSITE" id="PS50082">
    <property type="entry name" value="WD_REPEATS_2"/>
    <property type="match status" value="1"/>
</dbReference>
<dbReference type="Gene3D" id="2.130.10.10">
    <property type="entry name" value="YVTN repeat-like/Quinoprotein amine dehydrogenase"/>
    <property type="match status" value="2"/>
</dbReference>
<dbReference type="STRING" id="133381.A0A2T9Y694"/>
<dbReference type="OrthoDB" id="431715at2759"/>
<keyword evidence="5" id="KW-0539">Nucleus</keyword>
<dbReference type="PROSITE" id="PS50294">
    <property type="entry name" value="WD_REPEATS_REGION"/>
    <property type="match status" value="1"/>
</dbReference>
<name>A0A2T9Y694_9FUNG</name>
<protein>
    <recommendedName>
        <fullName evidence="7">U3 small nucleolar RNA-associated protein 15 C-terminal domain-containing protein</fullName>
    </recommendedName>
</protein>
<proteinExistence type="predicted"/>
<evidence type="ECO:0000313" key="8">
    <source>
        <dbReference type="EMBL" id="PVU87814.1"/>
    </source>
</evidence>
<evidence type="ECO:0000256" key="2">
    <source>
        <dbReference type="ARBA" id="ARBA00022552"/>
    </source>
</evidence>
<dbReference type="InterPro" id="IPR018983">
    <property type="entry name" value="U3_snoRNA-assocProt_15_C"/>
</dbReference>
<evidence type="ECO:0000313" key="9">
    <source>
        <dbReference type="Proteomes" id="UP000245609"/>
    </source>
</evidence>
<dbReference type="SUPFAM" id="SSF50978">
    <property type="entry name" value="WD40 repeat-like"/>
    <property type="match status" value="1"/>
</dbReference>
<comment type="subcellular location">
    <subcellularLocation>
        <location evidence="1">Nucleus</location>
        <location evidence="1">Nucleolus</location>
    </subcellularLocation>
</comment>
<comment type="caution">
    <text evidence="8">The sequence shown here is derived from an EMBL/GenBank/DDBJ whole genome shotgun (WGS) entry which is preliminary data.</text>
</comment>
<dbReference type="InterPro" id="IPR036322">
    <property type="entry name" value="WD40_repeat_dom_sf"/>
</dbReference>
<evidence type="ECO:0000256" key="5">
    <source>
        <dbReference type="ARBA" id="ARBA00023242"/>
    </source>
</evidence>
<feature type="domain" description="U3 small nucleolar RNA-associated protein 15 C-terminal" evidence="7">
    <location>
        <begin position="351"/>
        <end position="493"/>
    </location>
</feature>
<dbReference type="PANTHER" id="PTHR19924:SF26">
    <property type="entry name" value="U3 SMALL NUCLEOLAR RNA-ASSOCIATED PROTEIN 15 HOMOLOG"/>
    <property type="match status" value="1"/>
</dbReference>
<keyword evidence="4" id="KW-0677">Repeat</keyword>
<evidence type="ECO:0000256" key="3">
    <source>
        <dbReference type="ARBA" id="ARBA00022574"/>
    </source>
</evidence>
<accession>A0A2T9Y694</accession>
<reference evidence="8 9" key="1">
    <citation type="journal article" date="2018" name="MBio">
        <title>Comparative Genomics Reveals the Core Gene Toolbox for the Fungus-Insect Symbiosis.</title>
        <authorList>
            <person name="Wang Y."/>
            <person name="Stata M."/>
            <person name="Wang W."/>
            <person name="Stajich J.E."/>
            <person name="White M.M."/>
            <person name="Moncalvo J.M."/>
        </authorList>
    </citation>
    <scope>NUCLEOTIDE SEQUENCE [LARGE SCALE GENOMIC DNA]</scope>
    <source>
        <strain evidence="8 9">SC-DP-2</strain>
    </source>
</reference>
<dbReference type="GO" id="GO:0006364">
    <property type="term" value="P:rRNA processing"/>
    <property type="evidence" value="ECO:0007669"/>
    <property type="project" value="UniProtKB-KW"/>
</dbReference>
<dbReference type="PROSITE" id="PS00678">
    <property type="entry name" value="WD_REPEATS_1"/>
    <property type="match status" value="1"/>
</dbReference>
<dbReference type="SMART" id="SM00320">
    <property type="entry name" value="WD40"/>
    <property type="match status" value="7"/>
</dbReference>
<dbReference type="EMBL" id="MBFS01003232">
    <property type="protein sequence ID" value="PVU87814.1"/>
    <property type="molecule type" value="Genomic_DNA"/>
</dbReference>
<dbReference type="GO" id="GO:0045943">
    <property type="term" value="P:positive regulation of transcription by RNA polymerase I"/>
    <property type="evidence" value="ECO:0007669"/>
    <property type="project" value="TreeGrafter"/>
</dbReference>
<keyword evidence="3 6" id="KW-0853">WD repeat</keyword>
<organism evidence="8 9">
    <name type="scientific">Smittium megazygosporum</name>
    <dbReference type="NCBI Taxonomy" id="133381"/>
    <lineage>
        <taxon>Eukaryota</taxon>
        <taxon>Fungi</taxon>
        <taxon>Fungi incertae sedis</taxon>
        <taxon>Zoopagomycota</taxon>
        <taxon>Kickxellomycotina</taxon>
        <taxon>Harpellomycetes</taxon>
        <taxon>Harpellales</taxon>
        <taxon>Legeriomycetaceae</taxon>
        <taxon>Smittium</taxon>
    </lineage>
</organism>
<dbReference type="Pfam" id="PF00400">
    <property type="entry name" value="WD40"/>
    <property type="match status" value="3"/>
</dbReference>
<sequence length="502" mass="56228">MDYKRVHNVTSVNTVKRRSPEERYWLSFKIPTIVKEYGPITCINFCPVKPHTFAVCSSLRVRLYSPQTRQIMKGINVFKSVARTCCYRQDGKLLAVGDANGVVYVFNVSTRSCLRKFNSHNQAVNVVKFAADKTKLISVSDDKTICVWDVTSQDDKPIVFDDNTDYIRALAVSASNPSKFATGSYDHFVKIYDLESKTLTLTIDHQDPVESLLFYPGDAMIVVCGGSFVKVYDTYNGKCVAVLGNFEKTVTCVCFDGTMSRLIVGSLDQNIKIYNSETFTLVASMKYKQPILSVAMSPDDTALVVGTASGLLSIKTRELSKSSALKNQLLVQEKSLRAGSLAYFKRTATNNEEDNNYVVETRKSQKLAKYDVFLKSFQYGKALDQVINNKYKLFTSLSVIEEIIARKGLRVALSGRDASSLNPIIKYVKRHIMKPEGEAIMIELANELFDIYGSHLDEFPNLASLVNVVQFKINDELNLQNELALLKGSMDMILVTSQQNSI</sequence>
<dbReference type="InterPro" id="IPR019775">
    <property type="entry name" value="WD40_repeat_CS"/>
</dbReference>